<dbReference type="PANTHER" id="PTHR43537">
    <property type="entry name" value="TRANSCRIPTIONAL REGULATOR, GNTR FAMILY"/>
    <property type="match status" value="1"/>
</dbReference>
<dbReference type="InterPro" id="IPR036388">
    <property type="entry name" value="WH-like_DNA-bd_sf"/>
</dbReference>
<reference evidence="6" key="1">
    <citation type="submission" date="2022-05" db="EMBL/GenBank/DDBJ databases">
        <authorList>
            <person name="Pankratov T."/>
        </authorList>
    </citation>
    <scope>NUCLEOTIDE SEQUENCE</scope>
    <source>
        <strain evidence="6">BP6-180914</strain>
    </source>
</reference>
<dbReference type="InterPro" id="IPR036390">
    <property type="entry name" value="WH_DNA-bd_sf"/>
</dbReference>
<dbReference type="AlphaFoldDB" id="A0AA41YUL0"/>
<dbReference type="NCBIfam" id="NF003011">
    <property type="entry name" value="PRK03837.1"/>
    <property type="match status" value="1"/>
</dbReference>
<dbReference type="PRINTS" id="PR00035">
    <property type="entry name" value="HTHGNTR"/>
</dbReference>
<keyword evidence="3" id="KW-0804">Transcription</keyword>
<evidence type="ECO:0000313" key="7">
    <source>
        <dbReference type="Proteomes" id="UP001165667"/>
    </source>
</evidence>
<organism evidence="6 7">
    <name type="scientific">Lichenifustis flavocetrariae</name>
    <dbReference type="NCBI Taxonomy" id="2949735"/>
    <lineage>
        <taxon>Bacteria</taxon>
        <taxon>Pseudomonadati</taxon>
        <taxon>Pseudomonadota</taxon>
        <taxon>Alphaproteobacteria</taxon>
        <taxon>Hyphomicrobiales</taxon>
        <taxon>Lichenihabitantaceae</taxon>
        <taxon>Lichenifustis</taxon>
    </lineage>
</organism>
<dbReference type="InterPro" id="IPR008920">
    <property type="entry name" value="TF_FadR/GntR_C"/>
</dbReference>
<feature type="domain" description="HTH gntR-type" evidence="5">
    <location>
        <begin position="25"/>
        <end position="93"/>
    </location>
</feature>
<dbReference type="SMART" id="SM00895">
    <property type="entry name" value="FCD"/>
    <property type="match status" value="1"/>
</dbReference>
<gene>
    <name evidence="6" type="ORF">M8523_12545</name>
</gene>
<dbReference type="RefSeq" id="WP_282585217.1">
    <property type="nucleotide sequence ID" value="NZ_JAMOIM010000007.1"/>
</dbReference>
<feature type="region of interest" description="Disordered" evidence="4">
    <location>
        <begin position="252"/>
        <end position="280"/>
    </location>
</feature>
<dbReference type="PANTHER" id="PTHR43537:SF53">
    <property type="entry name" value="HTH-TYPE TRANSCRIPTIONAL REPRESSOR NANR"/>
    <property type="match status" value="1"/>
</dbReference>
<dbReference type="PROSITE" id="PS50949">
    <property type="entry name" value="HTH_GNTR"/>
    <property type="match status" value="1"/>
</dbReference>
<protein>
    <submittedName>
        <fullName evidence="6">Transcriptional regulator NanR</fullName>
    </submittedName>
</protein>
<dbReference type="Gene3D" id="1.20.120.530">
    <property type="entry name" value="GntR ligand-binding domain-like"/>
    <property type="match status" value="1"/>
</dbReference>
<dbReference type="SUPFAM" id="SSF46785">
    <property type="entry name" value="Winged helix' DNA-binding domain"/>
    <property type="match status" value="1"/>
</dbReference>
<dbReference type="InterPro" id="IPR000524">
    <property type="entry name" value="Tscrpt_reg_HTH_GntR"/>
</dbReference>
<keyword evidence="2" id="KW-0238">DNA-binding</keyword>
<evidence type="ECO:0000313" key="6">
    <source>
        <dbReference type="EMBL" id="MCW6508849.1"/>
    </source>
</evidence>
<evidence type="ECO:0000256" key="1">
    <source>
        <dbReference type="ARBA" id="ARBA00023015"/>
    </source>
</evidence>
<evidence type="ECO:0000256" key="2">
    <source>
        <dbReference type="ARBA" id="ARBA00023125"/>
    </source>
</evidence>
<dbReference type="EMBL" id="JAMOIM010000007">
    <property type="protein sequence ID" value="MCW6508849.1"/>
    <property type="molecule type" value="Genomic_DNA"/>
</dbReference>
<evidence type="ECO:0000256" key="3">
    <source>
        <dbReference type="ARBA" id="ARBA00023163"/>
    </source>
</evidence>
<dbReference type="Proteomes" id="UP001165667">
    <property type="component" value="Unassembled WGS sequence"/>
</dbReference>
<dbReference type="Pfam" id="PF07729">
    <property type="entry name" value="FCD"/>
    <property type="match status" value="1"/>
</dbReference>
<dbReference type="SUPFAM" id="SSF48008">
    <property type="entry name" value="GntR ligand-binding domain-like"/>
    <property type="match status" value="1"/>
</dbReference>
<comment type="caution">
    <text evidence="6">The sequence shown here is derived from an EMBL/GenBank/DDBJ whole genome shotgun (WGS) entry which is preliminary data.</text>
</comment>
<keyword evidence="1" id="KW-0805">Transcription regulation</keyword>
<dbReference type="Pfam" id="PF00392">
    <property type="entry name" value="GntR"/>
    <property type="match status" value="1"/>
</dbReference>
<dbReference type="InterPro" id="IPR011711">
    <property type="entry name" value="GntR_C"/>
</dbReference>
<dbReference type="GO" id="GO:0003700">
    <property type="term" value="F:DNA-binding transcription factor activity"/>
    <property type="evidence" value="ECO:0007669"/>
    <property type="project" value="InterPro"/>
</dbReference>
<name>A0AA41YUL0_9HYPH</name>
<dbReference type="SMART" id="SM00345">
    <property type="entry name" value="HTH_GNTR"/>
    <property type="match status" value="1"/>
</dbReference>
<keyword evidence="7" id="KW-1185">Reference proteome</keyword>
<evidence type="ECO:0000259" key="5">
    <source>
        <dbReference type="PROSITE" id="PS50949"/>
    </source>
</evidence>
<proteinExistence type="predicted"/>
<dbReference type="GO" id="GO:0003677">
    <property type="term" value="F:DNA binding"/>
    <property type="evidence" value="ECO:0007669"/>
    <property type="project" value="UniProtKB-KW"/>
</dbReference>
<feature type="compositionally biased region" description="Basic residues" evidence="4">
    <location>
        <begin position="259"/>
        <end position="268"/>
    </location>
</feature>
<sequence length="280" mass="30731">MLVSSPIQAEVWPRVLPAIEPITRRKLSDEVFDRLKHMITSGDVGPGGLMPSERQLMERFGVGRPAIREAMQALSNLGLLTISHGERARVTTLTARAVTQQVDMAAQIMLATSPDSLGHLKEARLFFERGMVRDAALKATAFDVGRLKDLILVQRASLGDADRFIAADMEFHAVIAGISGNPIFAAVSEAMLGWLKRYHTDMLIWTGKENLTLAEHEEILDRITARDPDRAEAAIVLHLTRSAALYAHRIEAEAPATPKRGRASRRTARPNAPLPPDPAS</sequence>
<dbReference type="Gene3D" id="1.10.10.10">
    <property type="entry name" value="Winged helix-like DNA-binding domain superfamily/Winged helix DNA-binding domain"/>
    <property type="match status" value="1"/>
</dbReference>
<evidence type="ECO:0000256" key="4">
    <source>
        <dbReference type="SAM" id="MobiDB-lite"/>
    </source>
</evidence>
<dbReference type="CDD" id="cd07377">
    <property type="entry name" value="WHTH_GntR"/>
    <property type="match status" value="1"/>
</dbReference>
<accession>A0AA41YUL0</accession>